<evidence type="ECO:0000256" key="1">
    <source>
        <dbReference type="SAM" id="MobiDB-lite"/>
    </source>
</evidence>
<feature type="region of interest" description="Disordered" evidence="1">
    <location>
        <begin position="237"/>
        <end position="502"/>
    </location>
</feature>
<organism evidence="2 3">
    <name type="scientific">Nannochloropsis salina CCMP1776</name>
    <dbReference type="NCBI Taxonomy" id="1027361"/>
    <lineage>
        <taxon>Eukaryota</taxon>
        <taxon>Sar</taxon>
        <taxon>Stramenopiles</taxon>
        <taxon>Ochrophyta</taxon>
        <taxon>Eustigmatophyceae</taxon>
        <taxon>Eustigmatales</taxon>
        <taxon>Monodopsidaceae</taxon>
        <taxon>Microchloropsis</taxon>
        <taxon>Microchloropsis salina</taxon>
    </lineage>
</organism>
<reference evidence="2 3" key="1">
    <citation type="submission" date="2019-01" db="EMBL/GenBank/DDBJ databases">
        <title>Nuclear Genome Assembly of the Microalgal Biofuel strain Nannochloropsis salina CCMP1776.</title>
        <authorList>
            <person name="Hovde B."/>
        </authorList>
    </citation>
    <scope>NUCLEOTIDE SEQUENCE [LARGE SCALE GENOMIC DNA]</scope>
    <source>
        <strain evidence="2 3">CCMP1776</strain>
    </source>
</reference>
<feature type="region of interest" description="Disordered" evidence="1">
    <location>
        <begin position="157"/>
        <end position="186"/>
    </location>
</feature>
<dbReference type="EMBL" id="SDOX01000019">
    <property type="protein sequence ID" value="TFJ84498.1"/>
    <property type="molecule type" value="Genomic_DNA"/>
</dbReference>
<dbReference type="OrthoDB" id="10412965at2759"/>
<feature type="region of interest" description="Disordered" evidence="1">
    <location>
        <begin position="1"/>
        <end position="49"/>
    </location>
</feature>
<feature type="region of interest" description="Disordered" evidence="1">
    <location>
        <begin position="66"/>
        <end position="97"/>
    </location>
</feature>
<dbReference type="Proteomes" id="UP000355283">
    <property type="component" value="Unassembled WGS sequence"/>
</dbReference>
<evidence type="ECO:0000313" key="2">
    <source>
        <dbReference type="EMBL" id="TFJ84498.1"/>
    </source>
</evidence>
<feature type="region of interest" description="Disordered" evidence="1">
    <location>
        <begin position="549"/>
        <end position="592"/>
    </location>
</feature>
<protein>
    <submittedName>
        <fullName evidence="2">Uncharacterized protein</fullName>
    </submittedName>
</protein>
<keyword evidence="3" id="KW-1185">Reference proteome</keyword>
<feature type="compositionally biased region" description="Basic and acidic residues" evidence="1">
    <location>
        <begin position="477"/>
        <end position="502"/>
    </location>
</feature>
<evidence type="ECO:0000313" key="3">
    <source>
        <dbReference type="Proteomes" id="UP000355283"/>
    </source>
</evidence>
<accession>A0A4D9D7A0</accession>
<feature type="compositionally biased region" description="Low complexity" evidence="1">
    <location>
        <begin position="450"/>
        <end position="467"/>
    </location>
</feature>
<name>A0A4D9D7A0_9STRA</name>
<proteinExistence type="predicted"/>
<gene>
    <name evidence="2" type="ORF">NSK_004483</name>
</gene>
<comment type="caution">
    <text evidence="2">The sequence shown here is derived from an EMBL/GenBank/DDBJ whole genome shotgun (WGS) entry which is preliminary data.</text>
</comment>
<feature type="compositionally biased region" description="Gly residues" evidence="1">
    <location>
        <begin position="316"/>
        <end position="325"/>
    </location>
</feature>
<feature type="compositionally biased region" description="Pro residues" evidence="1">
    <location>
        <begin position="440"/>
        <end position="449"/>
    </location>
</feature>
<feature type="compositionally biased region" description="Basic and acidic residues" evidence="1">
    <location>
        <begin position="343"/>
        <end position="362"/>
    </location>
</feature>
<feature type="compositionally biased region" description="Basic and acidic residues" evidence="1">
    <location>
        <begin position="170"/>
        <end position="181"/>
    </location>
</feature>
<sequence>MALSSADEESSYGNTSSDDDDEKLDSARFIPTSRKLSPSRVASRGTSLQRDVIDSDEAISVQMEVLDSDEATGKEEDGGAAQRGKANGIEKGDSVRRSLKRKIAQEREDGSLEDQRIELTRRLGKVLQKLIESGPHILYATQLEEAFTMHVERESLARRQPDATVASQQDHSEGPGRRSEGTRSAASSVVSVGLPALYSDLSSVLLDRLRHGPRKKLRRLLQEAIKSQAWEVVVRKYSRKRQAKEGREAGRESSMGKPEGKEGARGVPGGDRVPQRGKGGRDGEGRNGGREGGGAKSSSSAAGKKRSRAVGDMPGEKGGGGNGGEAEGREDARRRAAGTVKRRKEELKAPGKGGKEVGKEGGTRVAKGKSALDSRAEIVMALGRSHRAPTKPVEGKRTAVPGPSDLEKGRGGMPSSVGSGEGGEGRRQVLPKAPPESCGRPPPTLPPPSSSSSSFSSSSTFTPGSGSLPPPSCASHRRQETARERQDVLKAHQQAERERRRQQLELRRAVERRKHENVQRTLTFDDTLESLWSLKEGGLDLWGTFRAWPEKAQGSREGRREGRREQEGKGGGKEKCGKNRTWEGGNHGPRRI</sequence>
<feature type="compositionally biased region" description="Basic and acidic residues" evidence="1">
    <location>
        <begin position="279"/>
        <end position="289"/>
    </location>
</feature>
<feature type="compositionally biased region" description="Basic and acidic residues" evidence="1">
    <location>
        <begin position="553"/>
        <end position="581"/>
    </location>
</feature>
<dbReference type="AlphaFoldDB" id="A0A4D9D7A0"/>
<feature type="compositionally biased region" description="Acidic residues" evidence="1">
    <location>
        <begin position="1"/>
        <end position="10"/>
    </location>
</feature>